<sequence length="94" mass="10926">MELTKGTEESEPKLVLLYRKIRWSWLLKLNHVGYINLSGSLKIIKGRSPANLLIFHGGLIYEKVVQFWSFVMDSQQEIVDTVEESQRTQFGRCP</sequence>
<evidence type="ECO:0000313" key="3">
    <source>
        <dbReference type="Proteomes" id="UP000226525"/>
    </source>
</evidence>
<accession>A0A2D6YLR6</accession>
<dbReference type="InterPro" id="IPR011051">
    <property type="entry name" value="RmlC_Cupin_sf"/>
</dbReference>
<dbReference type="AlphaFoldDB" id="A0A2D6YLR6"/>
<protein>
    <recommendedName>
        <fullName evidence="1">Pirin C-terminal domain-containing protein</fullName>
    </recommendedName>
</protein>
<reference evidence="3" key="1">
    <citation type="submission" date="2017-09" db="EMBL/GenBank/DDBJ databases">
        <title>The Reconstruction of 2,631 Draft Metagenome-Assembled Genomes from the Global Oceans.</title>
        <authorList>
            <person name="Tully B.J."/>
            <person name="Graham E.D."/>
            <person name="Heidelberg J.F."/>
        </authorList>
    </citation>
    <scope>NUCLEOTIDE SEQUENCE [LARGE SCALE GENOMIC DNA]</scope>
</reference>
<dbReference type="Proteomes" id="UP000226525">
    <property type="component" value="Unassembled WGS sequence"/>
</dbReference>
<organism evidence="2 3">
    <name type="scientific">SAR324 cluster bacterium</name>
    <dbReference type="NCBI Taxonomy" id="2024889"/>
    <lineage>
        <taxon>Bacteria</taxon>
        <taxon>Deltaproteobacteria</taxon>
        <taxon>SAR324 cluster</taxon>
    </lineage>
</organism>
<dbReference type="SUPFAM" id="SSF51182">
    <property type="entry name" value="RmlC-like cupins"/>
    <property type="match status" value="1"/>
</dbReference>
<evidence type="ECO:0000313" key="2">
    <source>
        <dbReference type="EMBL" id="MAH64143.1"/>
    </source>
</evidence>
<dbReference type="Pfam" id="PF05726">
    <property type="entry name" value="Pirin_C"/>
    <property type="match status" value="1"/>
</dbReference>
<comment type="caution">
    <text evidence="2">The sequence shown here is derived from an EMBL/GenBank/DDBJ whole genome shotgun (WGS) entry which is preliminary data.</text>
</comment>
<feature type="domain" description="Pirin C-terminal" evidence="1">
    <location>
        <begin position="31"/>
        <end position="91"/>
    </location>
</feature>
<dbReference type="EMBL" id="NZEX01000138">
    <property type="protein sequence ID" value="MAH64143.1"/>
    <property type="molecule type" value="Genomic_DNA"/>
</dbReference>
<proteinExistence type="predicted"/>
<name>A0A2D6YLR6_9DELT</name>
<gene>
    <name evidence="2" type="ORF">CMN54_12015</name>
</gene>
<dbReference type="InterPro" id="IPR008778">
    <property type="entry name" value="Pirin_C_dom"/>
</dbReference>
<evidence type="ECO:0000259" key="1">
    <source>
        <dbReference type="Pfam" id="PF05726"/>
    </source>
</evidence>